<dbReference type="EMBL" id="LAZR01024594">
    <property type="protein sequence ID" value="KKL74614.1"/>
    <property type="molecule type" value="Genomic_DNA"/>
</dbReference>
<comment type="caution">
    <text evidence="1">The sequence shown here is derived from an EMBL/GenBank/DDBJ whole genome shotgun (WGS) entry which is preliminary data.</text>
</comment>
<gene>
    <name evidence="1" type="ORF">LCGC14_2063140</name>
</gene>
<dbReference type="AlphaFoldDB" id="A0A0F9EKQ0"/>
<proteinExistence type="predicted"/>
<accession>A0A0F9EKQ0</accession>
<name>A0A0F9EKQ0_9ZZZZ</name>
<evidence type="ECO:0000313" key="1">
    <source>
        <dbReference type="EMBL" id="KKL74614.1"/>
    </source>
</evidence>
<sequence>MADANQATVSGLSHFPKNATHDVTTSAFRSQFISQIEPKYAELARARVLYAANNGSAAGLGDVEAIPTTTATYALYNNSDTKHLVVLKIGAIVTDVTPALGWGLIAGLSPTAQASAETKYANSLALAITPGSPDPGGYLTDAVTLAGTPLWMTLGSSNGTLLGTSITAWVDGLFIVPPKFALGIDIVGSVGSTPLYDVDILWAELELELG</sequence>
<reference evidence="1" key="1">
    <citation type="journal article" date="2015" name="Nature">
        <title>Complex archaea that bridge the gap between prokaryotes and eukaryotes.</title>
        <authorList>
            <person name="Spang A."/>
            <person name="Saw J.H."/>
            <person name="Jorgensen S.L."/>
            <person name="Zaremba-Niedzwiedzka K."/>
            <person name="Martijn J."/>
            <person name="Lind A.E."/>
            <person name="van Eijk R."/>
            <person name="Schleper C."/>
            <person name="Guy L."/>
            <person name="Ettema T.J."/>
        </authorList>
    </citation>
    <scope>NUCLEOTIDE SEQUENCE</scope>
</reference>
<protein>
    <submittedName>
        <fullName evidence="1">Uncharacterized protein</fullName>
    </submittedName>
</protein>
<organism evidence="1">
    <name type="scientific">marine sediment metagenome</name>
    <dbReference type="NCBI Taxonomy" id="412755"/>
    <lineage>
        <taxon>unclassified sequences</taxon>
        <taxon>metagenomes</taxon>
        <taxon>ecological metagenomes</taxon>
    </lineage>
</organism>